<dbReference type="EMBL" id="JACSPM010000004">
    <property type="protein sequence ID" value="MBD8024368.1"/>
    <property type="molecule type" value="Genomic_DNA"/>
</dbReference>
<organism evidence="3 4">
    <name type="scientific">Microbacterium gallinarum</name>
    <dbReference type="NCBI Taxonomy" id="2762209"/>
    <lineage>
        <taxon>Bacteria</taxon>
        <taxon>Bacillati</taxon>
        <taxon>Actinomycetota</taxon>
        <taxon>Actinomycetes</taxon>
        <taxon>Micrococcales</taxon>
        <taxon>Microbacteriaceae</taxon>
        <taxon>Microbacterium</taxon>
    </lineage>
</organism>
<feature type="transmembrane region" description="Helical" evidence="1">
    <location>
        <begin position="56"/>
        <end position="80"/>
    </location>
</feature>
<comment type="caution">
    <text evidence="3">The sequence shown here is derived from an EMBL/GenBank/DDBJ whole genome shotgun (WGS) entry which is preliminary data.</text>
</comment>
<dbReference type="RefSeq" id="WP_191766711.1">
    <property type="nucleotide sequence ID" value="NZ_JACSPM010000004.1"/>
</dbReference>
<keyword evidence="1" id="KW-0472">Membrane</keyword>
<dbReference type="Proteomes" id="UP000602532">
    <property type="component" value="Unassembled WGS sequence"/>
</dbReference>
<sequence length="168" mass="18106">MTDRTAQERAKRPRSIVAGPYGHPFHPILVTIPIGTWVASIVFDVIGFVAEDPTPYVVGARVLILIGIIGALLAAVVGFLDYTQLQRGTPAHRTATIHMAINLVVTVLFLVNLLIRWSADDDEVSIVGFILSLLGLAALGASGWLGGKLAYHYGVRVADEMTQSEGFR</sequence>
<protein>
    <submittedName>
        <fullName evidence="3">DUF2231 domain-containing protein</fullName>
    </submittedName>
</protein>
<accession>A0ABR8X4X5</accession>
<keyword evidence="1" id="KW-0812">Transmembrane</keyword>
<dbReference type="Pfam" id="PF09990">
    <property type="entry name" value="DUF2231"/>
    <property type="match status" value="1"/>
</dbReference>
<dbReference type="InterPro" id="IPR019251">
    <property type="entry name" value="DUF2231_TM"/>
</dbReference>
<feature type="transmembrane region" description="Helical" evidence="1">
    <location>
        <begin position="100"/>
        <end position="119"/>
    </location>
</feature>
<name>A0ABR8X4X5_9MICO</name>
<proteinExistence type="predicted"/>
<evidence type="ECO:0000313" key="4">
    <source>
        <dbReference type="Proteomes" id="UP000602532"/>
    </source>
</evidence>
<feature type="domain" description="DUF2231" evidence="2">
    <location>
        <begin position="22"/>
        <end position="158"/>
    </location>
</feature>
<feature type="transmembrane region" description="Helical" evidence="1">
    <location>
        <begin position="28"/>
        <end position="50"/>
    </location>
</feature>
<feature type="transmembrane region" description="Helical" evidence="1">
    <location>
        <begin position="125"/>
        <end position="146"/>
    </location>
</feature>
<evidence type="ECO:0000313" key="3">
    <source>
        <dbReference type="EMBL" id="MBD8024368.1"/>
    </source>
</evidence>
<keyword evidence="4" id="KW-1185">Reference proteome</keyword>
<keyword evidence="1" id="KW-1133">Transmembrane helix</keyword>
<gene>
    <name evidence="3" type="ORF">H9622_12310</name>
</gene>
<evidence type="ECO:0000259" key="2">
    <source>
        <dbReference type="Pfam" id="PF09990"/>
    </source>
</evidence>
<reference evidence="3 4" key="1">
    <citation type="submission" date="2020-08" db="EMBL/GenBank/DDBJ databases">
        <title>A Genomic Blueprint of the Chicken Gut Microbiome.</title>
        <authorList>
            <person name="Gilroy R."/>
            <person name="Ravi A."/>
            <person name="Getino M."/>
            <person name="Pursley I."/>
            <person name="Horton D.L."/>
            <person name="Alikhan N.-F."/>
            <person name="Baker D."/>
            <person name="Gharbi K."/>
            <person name="Hall N."/>
            <person name="Watson M."/>
            <person name="Adriaenssens E.M."/>
            <person name="Foster-Nyarko E."/>
            <person name="Jarju S."/>
            <person name="Secka A."/>
            <person name="Antonio M."/>
            <person name="Oren A."/>
            <person name="Chaudhuri R."/>
            <person name="La Ragione R.M."/>
            <person name="Hildebrand F."/>
            <person name="Pallen M.J."/>
        </authorList>
    </citation>
    <scope>NUCLEOTIDE SEQUENCE [LARGE SCALE GENOMIC DNA]</scope>
    <source>
        <strain evidence="3 4">Sa1CUA4</strain>
    </source>
</reference>
<evidence type="ECO:0000256" key="1">
    <source>
        <dbReference type="SAM" id="Phobius"/>
    </source>
</evidence>